<dbReference type="InterPro" id="IPR000573">
    <property type="entry name" value="AconitaseA/IPMdHydase_ssu_swvl"/>
</dbReference>
<dbReference type="PANTHER" id="PTHR43160">
    <property type="entry name" value="ACONITATE HYDRATASE B"/>
    <property type="match status" value="1"/>
</dbReference>
<evidence type="ECO:0000256" key="14">
    <source>
        <dbReference type="ARBA" id="ARBA00031081"/>
    </source>
</evidence>
<dbReference type="SUPFAM" id="SSF52016">
    <property type="entry name" value="LeuD/IlvD-like"/>
    <property type="match status" value="1"/>
</dbReference>
<keyword evidence="11" id="KW-0456">Lyase</keyword>
<dbReference type="GO" id="GO:0005829">
    <property type="term" value="C:cytosol"/>
    <property type="evidence" value="ECO:0007669"/>
    <property type="project" value="TreeGrafter"/>
</dbReference>
<dbReference type="Pfam" id="PF00330">
    <property type="entry name" value="Aconitase"/>
    <property type="match status" value="1"/>
</dbReference>
<dbReference type="PANTHER" id="PTHR43160:SF3">
    <property type="entry name" value="ACONITATE HYDRATASE, MITOCHONDRIAL"/>
    <property type="match status" value="1"/>
</dbReference>
<evidence type="ECO:0000259" key="17">
    <source>
        <dbReference type="Pfam" id="PF00694"/>
    </source>
</evidence>
<evidence type="ECO:0000256" key="4">
    <source>
        <dbReference type="ARBA" id="ARBA00012926"/>
    </source>
</evidence>
<dbReference type="GO" id="GO:0051539">
    <property type="term" value="F:4 iron, 4 sulfur cluster binding"/>
    <property type="evidence" value="ECO:0007669"/>
    <property type="project" value="InterPro"/>
</dbReference>
<evidence type="ECO:0000256" key="8">
    <source>
        <dbReference type="ARBA" id="ARBA00022946"/>
    </source>
</evidence>
<evidence type="ECO:0000313" key="19">
    <source>
        <dbReference type="Proteomes" id="UP000190339"/>
    </source>
</evidence>
<keyword evidence="19" id="KW-1185">Reference proteome</keyword>
<dbReference type="InterPro" id="IPR050926">
    <property type="entry name" value="Aconitase/IPM_isomerase"/>
</dbReference>
<dbReference type="InterPro" id="IPR001030">
    <property type="entry name" value="Acoase/IPM_deHydtase_lsu_aba"/>
</dbReference>
<dbReference type="RefSeq" id="WP_079511010.1">
    <property type="nucleotide sequence ID" value="NZ_FUYL01000001.1"/>
</dbReference>
<dbReference type="InterPro" id="IPR018136">
    <property type="entry name" value="Aconitase_4Fe-4S_BS"/>
</dbReference>
<comment type="catalytic activity">
    <reaction evidence="12">
        <text>citrate = D-threo-isocitrate</text>
        <dbReference type="Rhea" id="RHEA:10336"/>
        <dbReference type="ChEBI" id="CHEBI:15562"/>
        <dbReference type="ChEBI" id="CHEBI:16947"/>
        <dbReference type="EC" id="4.2.1.3"/>
    </reaction>
</comment>
<comment type="similarity">
    <text evidence="3">Belongs to the aconitase/IPM isomerase family.</text>
</comment>
<dbReference type="PROSITE" id="PS00450">
    <property type="entry name" value="ACONITASE_1"/>
    <property type="match status" value="1"/>
</dbReference>
<dbReference type="Pfam" id="PF00694">
    <property type="entry name" value="Aconitase_C"/>
    <property type="match status" value="1"/>
</dbReference>
<keyword evidence="9" id="KW-0408">Iron</keyword>
<sequence>MAFDIDMIKEVYANMAKRVDEARNIVGKPLTLSEKILYSHLWDGTPSKAFTRGKDYVDFAPDRIACQDATAQMALLQFMQAGKPKVAVPTTVHCDHLIQAKNGATADLKSANTTSAEVFDFLESVSNKYGIGFWKPGAGIIHQVVLENYAFPGGMMIGTDSHTVNAGGLGMVAIGVGGADAVDVMAGMAWELKFPKLIGVKLTGTISGWTAPKDVILKVAEILTVKGGTGAIVEYFGSGAKSLSCTGKGTICNMGAEIGATTSTFGYDDSMERYLRATDRADIADAANKVREHLTADDEVYADPEKYFDEVIEINLSELTPLLNGPFTPDLSTKVGHDMTEKATAHEWPLAVEWGLIGSCTNSSYEDLSRASSIAQQAIDKGIKMKAELGINPGSEQVRFTAARDGILGIFEKLDAKIFTNACGPCIGQWARYSDPKNAPKNSIVHSFNRNFAKRADGNPNTHAFVASPEITAAIAIAGRLDFNPMTDKLINENGEEVMFDEPTGWELPPKGFEVEDAGYLAPDKDGSGVAVKVALDSERLQLLEPFTPIKDESLKGAKLLIKAFGKCTTDHISMAGPWLRFRGHLDNISNNCLIGAVNAFGHKTNLVKNQLTGDFGGVPDTARAYKAAGVRSIVVGDHNYGEGSSREHAAMEPRHLGVAAVIVKSFARIHETNLKKQGMLGLTFTNESDYDLIQEDDTFNFLDISEFAPDKQLTIEVVHADGSKDVVKVNHTYNAAQIGWYREGSALNVIKRENAS</sequence>
<proteinExistence type="inferred from homology"/>
<comment type="pathway">
    <text evidence="2">Carbohydrate metabolism; tricarboxylic acid cycle; isocitrate from oxaloacetate: step 2/2.</text>
</comment>
<keyword evidence="10" id="KW-0411">Iron-sulfur</keyword>
<dbReference type="GO" id="GO:0046872">
    <property type="term" value="F:metal ion binding"/>
    <property type="evidence" value="ECO:0007669"/>
    <property type="project" value="UniProtKB-KW"/>
</dbReference>
<dbReference type="InterPro" id="IPR006248">
    <property type="entry name" value="Aconitase_mito-like"/>
</dbReference>
<dbReference type="InterPro" id="IPR036008">
    <property type="entry name" value="Aconitase_4Fe-4S_dom"/>
</dbReference>
<evidence type="ECO:0000256" key="12">
    <source>
        <dbReference type="ARBA" id="ARBA00023501"/>
    </source>
</evidence>
<keyword evidence="8" id="KW-0809">Transit peptide</keyword>
<evidence type="ECO:0000256" key="6">
    <source>
        <dbReference type="ARBA" id="ARBA00022532"/>
    </source>
</evidence>
<accession>A0A1T4ZZT4</accession>
<dbReference type="InterPro" id="IPR015932">
    <property type="entry name" value="Aconitase_dom2"/>
</dbReference>
<organism evidence="18 19">
    <name type="scientific">Maribacter arcticus</name>
    <dbReference type="NCBI Taxonomy" id="561365"/>
    <lineage>
        <taxon>Bacteria</taxon>
        <taxon>Pseudomonadati</taxon>
        <taxon>Bacteroidota</taxon>
        <taxon>Flavobacteriia</taxon>
        <taxon>Flavobacteriales</taxon>
        <taxon>Flavobacteriaceae</taxon>
        <taxon>Maribacter</taxon>
    </lineage>
</organism>
<dbReference type="InterPro" id="IPR015928">
    <property type="entry name" value="Aconitase/3IPM_dehydase_swvl"/>
</dbReference>
<dbReference type="Gene3D" id="3.30.499.10">
    <property type="entry name" value="Aconitase, domain 3"/>
    <property type="match status" value="2"/>
</dbReference>
<reference evidence="19" key="1">
    <citation type="submission" date="2017-02" db="EMBL/GenBank/DDBJ databases">
        <authorList>
            <person name="Varghese N."/>
            <person name="Submissions S."/>
        </authorList>
    </citation>
    <scope>NUCLEOTIDE SEQUENCE [LARGE SCALE GENOMIC DNA]</scope>
    <source>
        <strain evidence="19">DSM 23546</strain>
    </source>
</reference>
<comment type="cofactor">
    <cofactor evidence="1">
        <name>[4Fe-4S] cluster</name>
        <dbReference type="ChEBI" id="CHEBI:49883"/>
    </cofactor>
</comment>
<dbReference type="PRINTS" id="PR00415">
    <property type="entry name" value="ACONITASE"/>
</dbReference>
<dbReference type="EC" id="4.2.1.3" evidence="4"/>
<dbReference type="FunFam" id="3.40.1060.10:FF:000001">
    <property type="entry name" value="Aconitate hydratase, mitochondrial"/>
    <property type="match status" value="1"/>
</dbReference>
<evidence type="ECO:0000256" key="10">
    <source>
        <dbReference type="ARBA" id="ARBA00023014"/>
    </source>
</evidence>
<evidence type="ECO:0000259" key="16">
    <source>
        <dbReference type="Pfam" id="PF00330"/>
    </source>
</evidence>
<evidence type="ECO:0000256" key="7">
    <source>
        <dbReference type="ARBA" id="ARBA00022723"/>
    </source>
</evidence>
<feature type="domain" description="Aconitase A/isopropylmalate dehydratase small subunit swivel" evidence="17">
    <location>
        <begin position="560"/>
        <end position="687"/>
    </location>
</feature>
<keyword evidence="7" id="KW-0479">Metal-binding</keyword>
<evidence type="ECO:0000256" key="3">
    <source>
        <dbReference type="ARBA" id="ARBA00007185"/>
    </source>
</evidence>
<name>A0A1T4ZZT4_9FLAO</name>
<dbReference type="GO" id="GO:0003994">
    <property type="term" value="F:aconitate hydratase activity"/>
    <property type="evidence" value="ECO:0007669"/>
    <property type="project" value="UniProtKB-EC"/>
</dbReference>
<dbReference type="UniPathway" id="UPA00223">
    <property type="reaction ID" value="UER00718"/>
</dbReference>
<dbReference type="OrthoDB" id="9764318at2"/>
<feature type="domain" description="Aconitase/3-isopropylmalate dehydratase large subunit alpha/beta/alpha" evidence="16">
    <location>
        <begin position="34"/>
        <end position="479"/>
    </location>
</feature>
<evidence type="ECO:0000256" key="9">
    <source>
        <dbReference type="ARBA" id="ARBA00023004"/>
    </source>
</evidence>
<evidence type="ECO:0000256" key="11">
    <source>
        <dbReference type="ARBA" id="ARBA00023239"/>
    </source>
</evidence>
<dbReference type="Gene3D" id="3.20.19.10">
    <property type="entry name" value="Aconitase, domain 4"/>
    <property type="match status" value="1"/>
</dbReference>
<dbReference type="Proteomes" id="UP000190339">
    <property type="component" value="Unassembled WGS sequence"/>
</dbReference>
<dbReference type="NCBIfam" id="TIGR01340">
    <property type="entry name" value="aconitase_mito"/>
    <property type="match status" value="1"/>
</dbReference>
<evidence type="ECO:0000256" key="2">
    <source>
        <dbReference type="ARBA" id="ARBA00004717"/>
    </source>
</evidence>
<evidence type="ECO:0000256" key="5">
    <source>
        <dbReference type="ARBA" id="ARBA00019378"/>
    </source>
</evidence>
<dbReference type="FunFam" id="3.20.19.10:FF:000002">
    <property type="entry name" value="Aconitate hydratase, mitochondrial"/>
    <property type="match status" value="1"/>
</dbReference>
<dbReference type="FunFam" id="3.30.499.10:FF:000004">
    <property type="entry name" value="Aconitate hydratase, mitochondrial"/>
    <property type="match status" value="1"/>
</dbReference>
<dbReference type="SUPFAM" id="SSF53732">
    <property type="entry name" value="Aconitase iron-sulfur domain"/>
    <property type="match status" value="1"/>
</dbReference>
<evidence type="ECO:0000256" key="1">
    <source>
        <dbReference type="ARBA" id="ARBA00001966"/>
    </source>
</evidence>
<evidence type="ECO:0000256" key="15">
    <source>
        <dbReference type="ARBA" id="ARBA00031977"/>
    </source>
</evidence>
<dbReference type="EMBL" id="FUYL01000001">
    <property type="protein sequence ID" value="SKB28037.1"/>
    <property type="molecule type" value="Genomic_DNA"/>
</dbReference>
<evidence type="ECO:0000313" key="18">
    <source>
        <dbReference type="EMBL" id="SKB28037.1"/>
    </source>
</evidence>
<gene>
    <name evidence="18" type="ORF">SAMN05660866_00516</name>
</gene>
<keyword evidence="6" id="KW-0816">Tricarboxylic acid cycle</keyword>
<dbReference type="AlphaFoldDB" id="A0A1T4ZZT4"/>
<protein>
    <recommendedName>
        <fullName evidence="5">Aconitate hydratase A</fullName>
        <ecNumber evidence="4">4.2.1.3</ecNumber>
    </recommendedName>
    <alternativeName>
        <fullName evidence="13">Citrate hydro-lyase</fullName>
    </alternativeName>
    <alternativeName>
        <fullName evidence="15">Iron-responsive protein-like</fullName>
    </alternativeName>
    <alternativeName>
        <fullName evidence="14">RNA-binding protein</fullName>
    </alternativeName>
</protein>
<dbReference type="NCBIfam" id="NF005558">
    <property type="entry name" value="PRK07229.1"/>
    <property type="match status" value="1"/>
</dbReference>
<evidence type="ECO:0000256" key="13">
    <source>
        <dbReference type="ARBA" id="ARBA00029682"/>
    </source>
</evidence>
<dbReference type="GO" id="GO:0006099">
    <property type="term" value="P:tricarboxylic acid cycle"/>
    <property type="evidence" value="ECO:0007669"/>
    <property type="project" value="UniProtKB-UniPathway"/>
</dbReference>
<dbReference type="InterPro" id="IPR015931">
    <property type="entry name" value="Acnase/IPM_dHydase_lsu_aba_1/3"/>
</dbReference>
<dbReference type="Gene3D" id="3.40.1060.10">
    <property type="entry name" value="Aconitase, Domain 2"/>
    <property type="match status" value="1"/>
</dbReference>
<dbReference type="STRING" id="561365.SAMN05660866_00516"/>